<evidence type="ECO:0008006" key="3">
    <source>
        <dbReference type="Google" id="ProtNLM"/>
    </source>
</evidence>
<protein>
    <recommendedName>
        <fullName evidence="3">dTDP-4-amino-4,6-dideoxygalactose transaminase</fullName>
    </recommendedName>
</protein>
<organism evidence="1 2">
    <name type="scientific">Amphritea atlantica</name>
    <dbReference type="NCBI Taxonomy" id="355243"/>
    <lineage>
        <taxon>Bacteria</taxon>
        <taxon>Pseudomonadati</taxon>
        <taxon>Pseudomonadota</taxon>
        <taxon>Gammaproteobacteria</taxon>
        <taxon>Oceanospirillales</taxon>
        <taxon>Oceanospirillaceae</taxon>
        <taxon>Amphritea</taxon>
    </lineage>
</organism>
<evidence type="ECO:0000313" key="1">
    <source>
        <dbReference type="EMBL" id="UTW02716.1"/>
    </source>
</evidence>
<keyword evidence="2" id="KW-1185">Reference proteome</keyword>
<dbReference type="InterPro" id="IPR015421">
    <property type="entry name" value="PyrdxlP-dep_Trfase_major"/>
</dbReference>
<dbReference type="SUPFAM" id="SSF53383">
    <property type="entry name" value="PLP-dependent transferases"/>
    <property type="match status" value="1"/>
</dbReference>
<evidence type="ECO:0000313" key="2">
    <source>
        <dbReference type="Proteomes" id="UP001059950"/>
    </source>
</evidence>
<sequence length="326" mass="36887">MKHKLDKSIGGYQGLDLPFIDAQLDQVTARTNSARSAIKVILKSIDAKKVWLPAYICDAVVDAVKDLDIAFAYYNLSPTFDVDTLVQLGKGEYILIVDYFGTFGDSVKRSLNRFGHANTIVDCSQAYFSEHVGALATVWSPRKFFGLPDGGLLYSDDPRIKQPQNRDNTSETRMGHLIGRLTNSPETAYQKFVEAEQAVAGLPVQGMSELTERLLFSTDHKTIKIARARNARHLHEHLSKYNKLDLNFDNSTAPLCYPFLPNVKVTSRLELIKNRVFVPCYWPEVLARVEEGSFEWDLVTYGLFLPCDQRYSDHEMDRLISLLAIE</sequence>
<reference evidence="1" key="1">
    <citation type="submission" date="2021-04" db="EMBL/GenBank/DDBJ databases">
        <title>Oceanospirillales bacteria with DddD are important DMSP degraders in coastal seawater.</title>
        <authorList>
            <person name="Liu J."/>
        </authorList>
    </citation>
    <scope>NUCLEOTIDE SEQUENCE</scope>
    <source>
        <strain evidence="1">GY6</strain>
    </source>
</reference>
<proteinExistence type="predicted"/>
<dbReference type="Gene3D" id="3.40.640.10">
    <property type="entry name" value="Type I PLP-dependent aspartate aminotransferase-like (Major domain)"/>
    <property type="match status" value="1"/>
</dbReference>
<dbReference type="EMBL" id="CP073344">
    <property type="protein sequence ID" value="UTW02716.1"/>
    <property type="molecule type" value="Genomic_DNA"/>
</dbReference>
<dbReference type="Proteomes" id="UP001059950">
    <property type="component" value="Chromosome"/>
</dbReference>
<dbReference type="InterPro" id="IPR015424">
    <property type="entry name" value="PyrdxlP-dep_Trfase"/>
</dbReference>
<name>A0ABY5GRZ9_9GAMM</name>
<accession>A0ABY5GRZ9</accession>
<gene>
    <name evidence="1" type="ORF">KDX31_15385</name>
</gene>